<accession>A0AAD8XUB7</accession>
<dbReference type="EMBL" id="JATAAI010000044">
    <property type="protein sequence ID" value="KAK1733793.1"/>
    <property type="molecule type" value="Genomic_DNA"/>
</dbReference>
<feature type="compositionally biased region" description="Basic residues" evidence="1">
    <location>
        <begin position="11"/>
        <end position="20"/>
    </location>
</feature>
<proteinExistence type="predicted"/>
<gene>
    <name evidence="2" type="ORF">QTG54_015490</name>
</gene>
<sequence>MDFKLVGNSTHQHKFIQRGRKQSDGKPFDDEAYKTLKLTILMWKMGGRKKLLQTYKFTHGGLSLRQTRRHISQYGTVPNFKPGITTCIDNQGKDMIRKNMDDLFCNPKFLAILPKKKCLEQGC</sequence>
<protein>
    <submittedName>
        <fullName evidence="2">Uncharacterized protein</fullName>
    </submittedName>
</protein>
<name>A0AAD8XUB7_9STRA</name>
<evidence type="ECO:0000313" key="3">
    <source>
        <dbReference type="Proteomes" id="UP001224775"/>
    </source>
</evidence>
<reference evidence="2" key="1">
    <citation type="submission" date="2023-06" db="EMBL/GenBank/DDBJ databases">
        <title>Survivors Of The Sea: Transcriptome response of Skeletonema marinoi to long-term dormancy.</title>
        <authorList>
            <person name="Pinder M.I.M."/>
            <person name="Kourtchenko O."/>
            <person name="Robertson E.K."/>
            <person name="Larsson T."/>
            <person name="Maumus F."/>
            <person name="Osuna-Cruz C.M."/>
            <person name="Vancaester E."/>
            <person name="Stenow R."/>
            <person name="Vandepoele K."/>
            <person name="Ploug H."/>
            <person name="Bruchert V."/>
            <person name="Godhe A."/>
            <person name="Topel M."/>
        </authorList>
    </citation>
    <scope>NUCLEOTIDE SEQUENCE</scope>
    <source>
        <strain evidence="2">R05AC</strain>
    </source>
</reference>
<evidence type="ECO:0000313" key="2">
    <source>
        <dbReference type="EMBL" id="KAK1733793.1"/>
    </source>
</evidence>
<keyword evidence="3" id="KW-1185">Reference proteome</keyword>
<feature type="region of interest" description="Disordered" evidence="1">
    <location>
        <begin position="1"/>
        <end position="26"/>
    </location>
</feature>
<organism evidence="2 3">
    <name type="scientific">Skeletonema marinoi</name>
    <dbReference type="NCBI Taxonomy" id="267567"/>
    <lineage>
        <taxon>Eukaryota</taxon>
        <taxon>Sar</taxon>
        <taxon>Stramenopiles</taxon>
        <taxon>Ochrophyta</taxon>
        <taxon>Bacillariophyta</taxon>
        <taxon>Coscinodiscophyceae</taxon>
        <taxon>Thalassiosirophycidae</taxon>
        <taxon>Thalassiosirales</taxon>
        <taxon>Skeletonemataceae</taxon>
        <taxon>Skeletonema</taxon>
        <taxon>Skeletonema marinoi-dohrnii complex</taxon>
    </lineage>
</organism>
<dbReference type="AlphaFoldDB" id="A0AAD8XUB7"/>
<dbReference type="Proteomes" id="UP001224775">
    <property type="component" value="Unassembled WGS sequence"/>
</dbReference>
<evidence type="ECO:0000256" key="1">
    <source>
        <dbReference type="SAM" id="MobiDB-lite"/>
    </source>
</evidence>
<comment type="caution">
    <text evidence="2">The sequence shown here is derived from an EMBL/GenBank/DDBJ whole genome shotgun (WGS) entry which is preliminary data.</text>
</comment>